<dbReference type="Proteomes" id="UP000660708">
    <property type="component" value="Unassembled WGS sequence"/>
</dbReference>
<keyword evidence="2" id="KW-1185">Reference proteome</keyword>
<dbReference type="AlphaFoldDB" id="A0A8I0N1V2"/>
<evidence type="ECO:0000313" key="2">
    <source>
        <dbReference type="Proteomes" id="UP000660708"/>
    </source>
</evidence>
<reference evidence="1 2" key="1">
    <citation type="submission" date="2015-06" db="EMBL/GenBank/DDBJ databases">
        <title>Genome sequence of Pseudoalteromonas peptidolytica.</title>
        <authorList>
            <person name="Xie B.-B."/>
            <person name="Rong J.-C."/>
            <person name="Qin Q.-L."/>
            <person name="Zhang Y.-Z."/>
        </authorList>
    </citation>
    <scope>NUCLEOTIDE SEQUENCE [LARGE SCALE GENOMIC DNA]</scope>
    <source>
        <strain evidence="1 2">F12-50-A1</strain>
    </source>
</reference>
<dbReference type="RefSeq" id="WP_147391297.1">
    <property type="nucleotide sequence ID" value="NZ_AQHF01000034.1"/>
</dbReference>
<protein>
    <submittedName>
        <fullName evidence="1">Uncharacterized protein</fullName>
    </submittedName>
</protein>
<dbReference type="EMBL" id="AQHF01000034">
    <property type="protein sequence ID" value="MBE0349019.1"/>
    <property type="molecule type" value="Genomic_DNA"/>
</dbReference>
<accession>A0A8I0N1V2</accession>
<comment type="caution">
    <text evidence="1">The sequence shown here is derived from an EMBL/GenBank/DDBJ whole genome shotgun (WGS) entry which is preliminary data.</text>
</comment>
<evidence type="ECO:0000313" key="1">
    <source>
        <dbReference type="EMBL" id="MBE0349019.1"/>
    </source>
</evidence>
<organism evidence="1 2">
    <name type="scientific">Pseudoalteromonas peptidolytica F12-50-A1</name>
    <dbReference type="NCBI Taxonomy" id="1315280"/>
    <lineage>
        <taxon>Bacteria</taxon>
        <taxon>Pseudomonadati</taxon>
        <taxon>Pseudomonadota</taxon>
        <taxon>Gammaproteobacteria</taxon>
        <taxon>Alteromonadales</taxon>
        <taxon>Pseudoalteromonadaceae</taxon>
        <taxon>Pseudoalteromonas</taxon>
    </lineage>
</organism>
<name>A0A8I0N1V2_9GAMM</name>
<proteinExistence type="predicted"/>
<sequence length="146" mass="17279">MRIEPDLWQLYLDVYFRPIRPLRFEASGAIISLWNPSGEIQSATKNERLSRFWQGALQRANRPYQLLWGGDKPMLYRELSVFIRCDVALAFKWASRLDQLGFYYVQQDKQLRLYNSRDITQTELVTGEMQTRLCFTPLPRTNLALQ</sequence>
<gene>
    <name evidence="1" type="ORF">PPEP_b0906</name>
</gene>